<evidence type="ECO:0000256" key="8">
    <source>
        <dbReference type="SAM" id="MobiDB-lite"/>
    </source>
</evidence>
<dbReference type="SMART" id="SM00320">
    <property type="entry name" value="WD40"/>
    <property type="match status" value="5"/>
</dbReference>
<organism evidence="9 10">
    <name type="scientific">Stachybotrys chartarum (strain CBS 109288 / IBT 7711)</name>
    <name type="common">Toxic black mold</name>
    <name type="synonym">Stilbospora chartarum</name>
    <dbReference type="NCBI Taxonomy" id="1280523"/>
    <lineage>
        <taxon>Eukaryota</taxon>
        <taxon>Fungi</taxon>
        <taxon>Dikarya</taxon>
        <taxon>Ascomycota</taxon>
        <taxon>Pezizomycotina</taxon>
        <taxon>Sordariomycetes</taxon>
        <taxon>Hypocreomycetidae</taxon>
        <taxon>Hypocreales</taxon>
        <taxon>Stachybotryaceae</taxon>
        <taxon>Stachybotrys</taxon>
    </lineage>
</organism>
<dbReference type="PROSITE" id="PS00678">
    <property type="entry name" value="WD_REPEATS_1"/>
    <property type="match status" value="1"/>
</dbReference>
<dbReference type="Proteomes" id="UP000028045">
    <property type="component" value="Unassembled WGS sequence"/>
</dbReference>
<dbReference type="HOGENOM" id="CLU_041940_0_1_1"/>
<evidence type="ECO:0000256" key="5">
    <source>
        <dbReference type="ARBA" id="ARBA00038749"/>
    </source>
</evidence>
<feature type="region of interest" description="Disordered" evidence="8">
    <location>
        <begin position="282"/>
        <end position="304"/>
    </location>
</feature>
<protein>
    <recommendedName>
        <fullName evidence="6">ASTRA-associated protein 1</fullName>
    </recommendedName>
</protein>
<evidence type="ECO:0000256" key="4">
    <source>
        <dbReference type="ARBA" id="ARBA00037931"/>
    </source>
</evidence>
<evidence type="ECO:0000256" key="2">
    <source>
        <dbReference type="ARBA" id="ARBA00022737"/>
    </source>
</evidence>
<evidence type="ECO:0000313" key="9">
    <source>
        <dbReference type="EMBL" id="KEY66661.1"/>
    </source>
</evidence>
<dbReference type="InterPro" id="IPR015943">
    <property type="entry name" value="WD40/YVTN_repeat-like_dom_sf"/>
</dbReference>
<dbReference type="InterPro" id="IPR019775">
    <property type="entry name" value="WD40_repeat_CS"/>
</dbReference>
<reference evidence="9 10" key="1">
    <citation type="journal article" date="2014" name="BMC Genomics">
        <title>Comparative genome sequencing reveals chemotype-specific gene clusters in the toxigenic black mold Stachybotrys.</title>
        <authorList>
            <person name="Semeiks J."/>
            <person name="Borek D."/>
            <person name="Otwinowski Z."/>
            <person name="Grishin N.V."/>
        </authorList>
    </citation>
    <scope>NUCLEOTIDE SEQUENCE [LARGE SCALE GENOMIC DNA]</scope>
    <source>
        <strain evidence="10">CBS 109288 / IBT 7711</strain>
    </source>
</reference>
<evidence type="ECO:0000256" key="6">
    <source>
        <dbReference type="ARBA" id="ARBA00040563"/>
    </source>
</evidence>
<feature type="repeat" description="WD" evidence="7">
    <location>
        <begin position="427"/>
        <end position="442"/>
    </location>
</feature>
<sequence>MAAPVPTPKAILRGHKAAVHATEFLWRNERLASGDAEGYIVIWDVSIMRPKAVWRAHESAILGIKAWGPDKIITHGRDHKLIVWKLEAGDEKGLSAALPVEEVAAKRPQPWMTNLLEVNTMNFCAFGVCSRIATDQGIGSASSILVTVPNTLASEAIDIYEVPSQSRIHTVQPGKGNGMAMSLVLFHHQETLTLLAGFENGYASVHRLLENGIWITTYRSQAHSQPILSLDIHPSCESFITSSADSIIAKHPIPTTQQEVPAPFDPSNRIIEEIEASGETSPSLLSAGLEKQPAQNTSSSTSTWKEWEHPLKVVNTKHAGQQGLRLRSDGRIFATAGWDTKIRIYSAKTMKELAVLQWHKVGCYAVAFANVKTADPSSSDSTGDTGSQSQNVDETLTQAMVNTTGNRGQQTSVALRRISQARTTHWVAAGAKDGKISLWDMY</sequence>
<dbReference type="Gene3D" id="2.130.10.10">
    <property type="entry name" value="YVTN repeat-like/Quinoprotein amine dehydrogenase"/>
    <property type="match status" value="2"/>
</dbReference>
<dbReference type="Pfam" id="PF00400">
    <property type="entry name" value="WD40"/>
    <property type="match status" value="4"/>
</dbReference>
<gene>
    <name evidence="9" type="ORF">S7711_01953</name>
</gene>
<evidence type="ECO:0000256" key="3">
    <source>
        <dbReference type="ARBA" id="ARBA00037338"/>
    </source>
</evidence>
<dbReference type="SUPFAM" id="SSF50978">
    <property type="entry name" value="WD40 repeat-like"/>
    <property type="match status" value="1"/>
</dbReference>
<dbReference type="InterPro" id="IPR001680">
    <property type="entry name" value="WD40_rpt"/>
</dbReference>
<feature type="repeat" description="WD" evidence="7">
    <location>
        <begin position="12"/>
        <end position="46"/>
    </location>
</feature>
<proteinExistence type="inferred from homology"/>
<comment type="similarity">
    <text evidence="4">Belongs to the WD repeat ASA1 family.</text>
</comment>
<accession>A0A084AMY2</accession>
<keyword evidence="2" id="KW-0677">Repeat</keyword>
<comment type="subunit">
    <text evidence="5">Component of the ASTRA chromatin remodeling machinery complex.</text>
</comment>
<dbReference type="PROSITE" id="PS50294">
    <property type="entry name" value="WD_REPEATS_REGION"/>
    <property type="match status" value="1"/>
</dbReference>
<dbReference type="EMBL" id="KL648650">
    <property type="protein sequence ID" value="KEY66661.1"/>
    <property type="molecule type" value="Genomic_DNA"/>
</dbReference>
<dbReference type="PANTHER" id="PTHR19854:SF1">
    <property type="entry name" value="GUANINE NUCLEOTIDE-BINDING PROTEIN SUBUNIT BETA-LIKE PROTEIN 1"/>
    <property type="match status" value="1"/>
</dbReference>
<dbReference type="PANTHER" id="PTHR19854">
    <property type="entry name" value="TRANSDUCIN BETA-LIKE 3"/>
    <property type="match status" value="1"/>
</dbReference>
<evidence type="ECO:0000256" key="7">
    <source>
        <dbReference type="PROSITE-ProRule" id="PRU00221"/>
    </source>
</evidence>
<evidence type="ECO:0000256" key="1">
    <source>
        <dbReference type="ARBA" id="ARBA00022574"/>
    </source>
</evidence>
<keyword evidence="1 7" id="KW-0853">WD repeat</keyword>
<dbReference type="OrthoDB" id="7668193at2759"/>
<dbReference type="AlphaFoldDB" id="A0A084AMY2"/>
<evidence type="ECO:0000313" key="10">
    <source>
        <dbReference type="Proteomes" id="UP000028045"/>
    </source>
</evidence>
<dbReference type="PROSITE" id="PS50082">
    <property type="entry name" value="WD_REPEATS_2"/>
    <property type="match status" value="2"/>
</dbReference>
<name>A0A084AMY2_STACB</name>
<dbReference type="InterPro" id="IPR036322">
    <property type="entry name" value="WD40_repeat_dom_sf"/>
</dbReference>
<comment type="function">
    <text evidence="3">Component of the ASTRA complex involved in chromatin remodeling.</text>
</comment>
<keyword evidence="10" id="KW-1185">Reference proteome</keyword>